<comment type="caution">
    <text evidence="2">The sequence shown here is derived from an EMBL/GenBank/DDBJ whole genome shotgun (WGS) entry which is preliminary data.</text>
</comment>
<sequence length="148" mass="15078">MSDTEVAGKGDGIPPQDANFILCCLKNTVGGVVAVDPAKVALELGYSNPRSVTNKISAIKKKYSIPISSAGAKSGAAVTSTADFATALATAKTTTTPTKAAKGKVLARKTATPRKTPNKKAPKSAVKAADADGEEEADAEMEDTPEEA</sequence>
<proteinExistence type="predicted"/>
<accession>A0ABR4C9P8</accession>
<evidence type="ECO:0000313" key="3">
    <source>
        <dbReference type="Proteomes" id="UP001595075"/>
    </source>
</evidence>
<evidence type="ECO:0000256" key="1">
    <source>
        <dbReference type="SAM" id="MobiDB-lite"/>
    </source>
</evidence>
<reference evidence="2 3" key="1">
    <citation type="journal article" date="2024" name="Commun. Biol.">
        <title>Comparative genomic analysis of thermophilic fungi reveals convergent evolutionary adaptations and gene losses.</title>
        <authorList>
            <person name="Steindorff A.S."/>
            <person name="Aguilar-Pontes M.V."/>
            <person name="Robinson A.J."/>
            <person name="Andreopoulos B."/>
            <person name="LaButti K."/>
            <person name="Kuo A."/>
            <person name="Mondo S."/>
            <person name="Riley R."/>
            <person name="Otillar R."/>
            <person name="Haridas S."/>
            <person name="Lipzen A."/>
            <person name="Grimwood J."/>
            <person name="Schmutz J."/>
            <person name="Clum A."/>
            <person name="Reid I.D."/>
            <person name="Moisan M.C."/>
            <person name="Butler G."/>
            <person name="Nguyen T.T.M."/>
            <person name="Dewar K."/>
            <person name="Conant G."/>
            <person name="Drula E."/>
            <person name="Henrissat B."/>
            <person name="Hansel C."/>
            <person name="Singer S."/>
            <person name="Hutchinson M.I."/>
            <person name="de Vries R.P."/>
            <person name="Natvig D.O."/>
            <person name="Powell A.J."/>
            <person name="Tsang A."/>
            <person name="Grigoriev I.V."/>
        </authorList>
    </citation>
    <scope>NUCLEOTIDE SEQUENCE [LARGE SCALE GENOMIC DNA]</scope>
    <source>
        <strain evidence="2 3">CBS 494.80</strain>
    </source>
</reference>
<keyword evidence="3" id="KW-1185">Reference proteome</keyword>
<dbReference type="Proteomes" id="UP001595075">
    <property type="component" value="Unassembled WGS sequence"/>
</dbReference>
<gene>
    <name evidence="2" type="ORF">VTL71DRAFT_2735</name>
</gene>
<feature type="compositionally biased region" description="Low complexity" evidence="1">
    <location>
        <begin position="90"/>
        <end position="100"/>
    </location>
</feature>
<evidence type="ECO:0000313" key="2">
    <source>
        <dbReference type="EMBL" id="KAL2066663.1"/>
    </source>
</evidence>
<feature type="compositionally biased region" description="Acidic residues" evidence="1">
    <location>
        <begin position="131"/>
        <end position="148"/>
    </location>
</feature>
<name>A0ABR4C9P8_9HELO</name>
<feature type="region of interest" description="Disordered" evidence="1">
    <location>
        <begin position="90"/>
        <end position="148"/>
    </location>
</feature>
<dbReference type="EMBL" id="JAZHXI010000011">
    <property type="protein sequence ID" value="KAL2066663.1"/>
    <property type="molecule type" value="Genomic_DNA"/>
</dbReference>
<organism evidence="2 3">
    <name type="scientific">Oculimacula yallundae</name>
    <dbReference type="NCBI Taxonomy" id="86028"/>
    <lineage>
        <taxon>Eukaryota</taxon>
        <taxon>Fungi</taxon>
        <taxon>Dikarya</taxon>
        <taxon>Ascomycota</taxon>
        <taxon>Pezizomycotina</taxon>
        <taxon>Leotiomycetes</taxon>
        <taxon>Helotiales</taxon>
        <taxon>Ploettnerulaceae</taxon>
        <taxon>Oculimacula</taxon>
    </lineage>
</organism>
<protein>
    <submittedName>
        <fullName evidence="2">Uncharacterized protein</fullName>
    </submittedName>
</protein>